<evidence type="ECO:0000256" key="2">
    <source>
        <dbReference type="ARBA" id="ARBA00005375"/>
    </source>
</evidence>
<organism evidence="10">
    <name type="scientific">Hadrurus spadix</name>
    <dbReference type="NCBI Taxonomy" id="141984"/>
    <lineage>
        <taxon>Eukaryota</taxon>
        <taxon>Metazoa</taxon>
        <taxon>Ecdysozoa</taxon>
        <taxon>Arthropoda</taxon>
        <taxon>Chelicerata</taxon>
        <taxon>Arachnida</taxon>
        <taxon>Scorpiones</taxon>
        <taxon>Iurida</taxon>
        <taxon>Iuroidea</taxon>
        <taxon>Hadrurus</taxon>
    </lineage>
</organism>
<dbReference type="InterPro" id="IPR033379">
    <property type="entry name" value="Acid_Pase_AS"/>
</dbReference>
<sequence>MAVYWVCVVLVVMFAVINANSVKKELKTLQLLHIVFRHGDRTPISLYPTDPNIHYRWPVGMGELTALGKLQNYQLGRFLRERYKDFLTNDPEEVSARSSGKNRCLESAESNIAGMYPPVGKWIWNANLSWQPVPIQTVPLPEDDLLNPESECPEAEKEQQHILHSPKGQQYIKEHEDLFDYMSNHSGANIKYWKDVDYVFNAMWIEKKYNLTIPDWSLPVWDEMAAVSNMSFYWPFSTKLAQRLRGGPVLGEIISHMLQKAKGELSETSKIFIYSTHDTMVAAVLSALGVFNNIAPPYCAAILIELHSDGEHEHTVRLLYLNSSNPEKEPQRPITLTLPGCHPHCQLGKFVQLTRDIIPVDWKKECGLIEDPPILSKQAVVIVVMLGLPLFILLIIVSVVLWRYCCREDDSFPYQLVPTV</sequence>
<dbReference type="EMBL" id="GFAH01000080">
    <property type="protein sequence ID" value="JAV48309.1"/>
    <property type="molecule type" value="Transcribed_RNA"/>
</dbReference>
<feature type="chain" id="PRO_5013366362" description="acid phosphatase" evidence="9">
    <location>
        <begin position="20"/>
        <end position="420"/>
    </location>
</feature>
<evidence type="ECO:0000256" key="6">
    <source>
        <dbReference type="ARBA" id="ARBA00023157"/>
    </source>
</evidence>
<dbReference type="Gene3D" id="3.40.50.1240">
    <property type="entry name" value="Phosphoglycerate mutase-like"/>
    <property type="match status" value="1"/>
</dbReference>
<dbReference type="Pfam" id="PF00328">
    <property type="entry name" value="His_Phos_2"/>
    <property type="match status" value="1"/>
</dbReference>
<evidence type="ECO:0000256" key="5">
    <source>
        <dbReference type="ARBA" id="ARBA00022801"/>
    </source>
</evidence>
<dbReference type="PROSITE" id="PS00778">
    <property type="entry name" value="HIS_ACID_PHOSPHAT_2"/>
    <property type="match status" value="1"/>
</dbReference>
<comment type="similarity">
    <text evidence="2">Belongs to the histidine acid phosphatase family.</text>
</comment>
<name>A0A1W7RAX7_9SCOR</name>
<dbReference type="PANTHER" id="PTHR11567:SF211">
    <property type="entry name" value="PROSTATIC ACID PHOSPHATASE"/>
    <property type="match status" value="1"/>
</dbReference>
<evidence type="ECO:0000313" key="10">
    <source>
        <dbReference type="EMBL" id="JAV48309.1"/>
    </source>
</evidence>
<evidence type="ECO:0000256" key="3">
    <source>
        <dbReference type="ARBA" id="ARBA00012646"/>
    </source>
</evidence>
<evidence type="ECO:0000256" key="9">
    <source>
        <dbReference type="SAM" id="SignalP"/>
    </source>
</evidence>
<dbReference type="InterPro" id="IPR000560">
    <property type="entry name" value="His_Pase_clade-2"/>
</dbReference>
<keyword evidence="8" id="KW-1133">Transmembrane helix</keyword>
<protein>
    <recommendedName>
        <fullName evidence="3">acid phosphatase</fullName>
        <ecNumber evidence="3">3.1.3.2</ecNumber>
    </recommendedName>
</protein>
<evidence type="ECO:0000256" key="8">
    <source>
        <dbReference type="SAM" id="Phobius"/>
    </source>
</evidence>
<dbReference type="AlphaFoldDB" id="A0A1W7RAX7"/>
<keyword evidence="6" id="KW-1015">Disulfide bond</keyword>
<dbReference type="SUPFAM" id="SSF53254">
    <property type="entry name" value="Phosphoglycerate mutase-like"/>
    <property type="match status" value="1"/>
</dbReference>
<keyword evidence="4 9" id="KW-0732">Signal</keyword>
<keyword evidence="5" id="KW-0378">Hydrolase</keyword>
<proteinExistence type="inferred from homology"/>
<dbReference type="GO" id="GO:0003993">
    <property type="term" value="F:acid phosphatase activity"/>
    <property type="evidence" value="ECO:0007669"/>
    <property type="project" value="UniProtKB-EC"/>
</dbReference>
<dbReference type="InterPro" id="IPR029033">
    <property type="entry name" value="His_PPase_superfam"/>
</dbReference>
<dbReference type="EC" id="3.1.3.2" evidence="3"/>
<reference evidence="10" key="1">
    <citation type="submission" date="2016-11" db="EMBL/GenBank/DDBJ databases">
        <title>Venom-gland transcriptomics and venom proteomics of the black-back scorpion (Hadrurus spadix) reveal detectability challenges and an unexplored realm of animal toxin diversity.</title>
        <authorList>
            <person name="Rokyta D.R."/>
            <person name="Ward M.J."/>
        </authorList>
    </citation>
    <scope>NUCLEOTIDE SEQUENCE</scope>
    <source>
        <tissue evidence="10">Venom gland</tissue>
    </source>
</reference>
<keyword evidence="8" id="KW-0812">Transmembrane</keyword>
<dbReference type="PROSITE" id="PS00616">
    <property type="entry name" value="HIS_ACID_PHOSPHAT_1"/>
    <property type="match status" value="1"/>
</dbReference>
<dbReference type="CDD" id="cd07061">
    <property type="entry name" value="HP_HAP_like"/>
    <property type="match status" value="1"/>
</dbReference>
<feature type="transmembrane region" description="Helical" evidence="8">
    <location>
        <begin position="379"/>
        <end position="402"/>
    </location>
</feature>
<feature type="signal peptide" evidence="9">
    <location>
        <begin position="1"/>
        <end position="19"/>
    </location>
</feature>
<evidence type="ECO:0000256" key="4">
    <source>
        <dbReference type="ARBA" id="ARBA00022729"/>
    </source>
</evidence>
<keyword evidence="7" id="KW-0325">Glycoprotein</keyword>
<keyword evidence="8" id="KW-0472">Membrane</keyword>
<dbReference type="PANTHER" id="PTHR11567">
    <property type="entry name" value="ACID PHOSPHATASE-RELATED"/>
    <property type="match status" value="1"/>
</dbReference>
<evidence type="ECO:0000256" key="1">
    <source>
        <dbReference type="ARBA" id="ARBA00000032"/>
    </source>
</evidence>
<evidence type="ECO:0000256" key="7">
    <source>
        <dbReference type="ARBA" id="ARBA00023180"/>
    </source>
</evidence>
<accession>A0A1W7RAX7</accession>
<dbReference type="InterPro" id="IPR050645">
    <property type="entry name" value="Histidine_acid_phosphatase"/>
</dbReference>
<comment type="catalytic activity">
    <reaction evidence="1">
        <text>a phosphate monoester + H2O = an alcohol + phosphate</text>
        <dbReference type="Rhea" id="RHEA:15017"/>
        <dbReference type="ChEBI" id="CHEBI:15377"/>
        <dbReference type="ChEBI" id="CHEBI:30879"/>
        <dbReference type="ChEBI" id="CHEBI:43474"/>
        <dbReference type="ChEBI" id="CHEBI:67140"/>
        <dbReference type="EC" id="3.1.3.2"/>
    </reaction>
</comment>